<dbReference type="InterPro" id="IPR017853">
    <property type="entry name" value="GH"/>
</dbReference>
<sequence>MLLSLLSLLSFHLALSLPQTEPPLFPNYPFISIWNAPMDKCSLPPDMASFQNVTSPKDPGQFLTLFYDSKLGLYPKYNHMQEYCGGLPQNGNLTAHLTKAAIDIDAHIAQNFSQGLVVIDWEGWRPLWDQNWMLKRIYQNFSILQILEKEPKLCGKSIIEEAKTQFETAAKRYMQETLKLGREKYPNYRWGFYLFPDCYNYDWNKDFDYTGKCSMKTKEQNNQMSWLWEASTALFPSIYLDVKLRNSPRAVKFVQNRVQEALRVAALPHEKHALPVYVFTRPLYRDQNTVYLSETDLVHTVGESAALGAAGIIMWGASSDYNNKASCEALSSYLSSTLGPYMANVTAATFLCSQVLCQGKGRCVRKNYESAHYLHLSRTHFRVLKCSSKYVAVGRPSEDELKQWEDHFTCQCYAQSCGPKLVPPKDIQEIWLNVVLCKGTLCNIFWSRLCHGNVIVFSWNVPQYGIKLHFSVLLCSELCVKVVPPKTIQEIWV</sequence>
<dbReference type="AlphaFoldDB" id="A0A3B4BCK8"/>
<dbReference type="InterPro" id="IPR018155">
    <property type="entry name" value="Hyaluronidase"/>
</dbReference>
<dbReference type="Ensembl" id="ENSPMGT00000027979.1">
    <property type="protein sequence ID" value="ENSPMGP00000026271.1"/>
    <property type="gene ID" value="ENSPMGG00000021149.1"/>
</dbReference>
<feature type="active site" description="Proton donor" evidence="7">
    <location>
        <position position="122"/>
    </location>
</feature>
<feature type="chain" id="PRO_5017395237" description="Hyaluronidase" evidence="11">
    <location>
        <begin position="17"/>
        <end position="493"/>
    </location>
</feature>
<dbReference type="PIRSF" id="PIRSF038193">
    <property type="entry name" value="Hyaluronidase"/>
    <property type="match status" value="1"/>
</dbReference>
<dbReference type="PANTHER" id="PTHR11769">
    <property type="entry name" value="HYALURONIDASE"/>
    <property type="match status" value="1"/>
</dbReference>
<dbReference type="GO" id="GO:0004415">
    <property type="term" value="F:hyalurononglucosaminidase activity"/>
    <property type="evidence" value="ECO:0007669"/>
    <property type="project" value="UniProtKB-UniRule"/>
</dbReference>
<organism evidence="12 13">
    <name type="scientific">Periophthalmus magnuspinnatus</name>
    <dbReference type="NCBI Taxonomy" id="409849"/>
    <lineage>
        <taxon>Eukaryota</taxon>
        <taxon>Metazoa</taxon>
        <taxon>Chordata</taxon>
        <taxon>Craniata</taxon>
        <taxon>Vertebrata</taxon>
        <taxon>Euteleostomi</taxon>
        <taxon>Actinopterygii</taxon>
        <taxon>Neopterygii</taxon>
        <taxon>Teleostei</taxon>
        <taxon>Neoteleostei</taxon>
        <taxon>Acanthomorphata</taxon>
        <taxon>Gobiaria</taxon>
        <taxon>Gobiiformes</taxon>
        <taxon>Gobioidei</taxon>
        <taxon>Gobiidae</taxon>
        <taxon>Oxudercinae</taxon>
        <taxon>Periophthalmus</taxon>
    </lineage>
</organism>
<dbReference type="GO" id="GO:0030214">
    <property type="term" value="P:hyaluronan catabolic process"/>
    <property type="evidence" value="ECO:0007669"/>
    <property type="project" value="TreeGrafter"/>
</dbReference>
<accession>A0A3B4BCK8</accession>
<dbReference type="GO" id="GO:0005975">
    <property type="term" value="P:carbohydrate metabolic process"/>
    <property type="evidence" value="ECO:0007669"/>
    <property type="project" value="UniProtKB-UniRule"/>
</dbReference>
<keyword evidence="4 9" id="KW-1015">Disulfide bond</keyword>
<protein>
    <recommendedName>
        <fullName evidence="10">Hyaluronidase</fullName>
        <ecNumber evidence="10">3.2.1.35</ecNumber>
    </recommendedName>
</protein>
<dbReference type="FunFam" id="3.20.20.70:FF:000065">
    <property type="entry name" value="Hyaluronidase"/>
    <property type="match status" value="1"/>
</dbReference>
<evidence type="ECO:0000256" key="10">
    <source>
        <dbReference type="RuleBase" id="RU610713"/>
    </source>
</evidence>
<evidence type="ECO:0000313" key="12">
    <source>
        <dbReference type="Ensembl" id="ENSPMGP00000026271.1"/>
    </source>
</evidence>
<keyword evidence="11" id="KW-0732">Signal</keyword>
<dbReference type="SUPFAM" id="SSF51445">
    <property type="entry name" value="(Trans)glycosidases"/>
    <property type="match status" value="1"/>
</dbReference>
<dbReference type="GO" id="GO:0001669">
    <property type="term" value="C:acrosomal vesicle"/>
    <property type="evidence" value="ECO:0007669"/>
    <property type="project" value="TreeGrafter"/>
</dbReference>
<keyword evidence="13" id="KW-1185">Reference proteome</keyword>
<dbReference type="EC" id="3.2.1.35" evidence="10"/>
<feature type="disulfide bond" evidence="9">
    <location>
        <begin position="198"/>
        <end position="213"/>
    </location>
</feature>
<evidence type="ECO:0000256" key="8">
    <source>
        <dbReference type="PIRSR" id="PIRSR038193-2"/>
    </source>
</evidence>
<evidence type="ECO:0000256" key="1">
    <source>
        <dbReference type="ARBA" id="ARBA00000251"/>
    </source>
</evidence>
<feature type="glycosylation site" description="N-linked (GlcNAc...) asparagine" evidence="8">
    <location>
        <position position="344"/>
    </location>
</feature>
<evidence type="ECO:0000256" key="9">
    <source>
        <dbReference type="PIRSR" id="PIRSR038193-3"/>
    </source>
</evidence>
<reference evidence="12" key="1">
    <citation type="submission" date="2025-08" db="UniProtKB">
        <authorList>
            <consortium name="Ensembl"/>
        </authorList>
    </citation>
    <scope>IDENTIFICATION</scope>
</reference>
<proteinExistence type="inferred from homology"/>
<evidence type="ECO:0000256" key="5">
    <source>
        <dbReference type="ARBA" id="ARBA00023295"/>
    </source>
</evidence>
<dbReference type="Pfam" id="PF01630">
    <property type="entry name" value="Glyco_hydro_56"/>
    <property type="match status" value="1"/>
</dbReference>
<keyword evidence="3 10" id="KW-0378">Hydrolase</keyword>
<comment type="catalytic activity">
    <reaction evidence="1 10">
        <text>Random hydrolysis of (1-&gt;4)-linkages between N-acetyl-beta-D-glucosamine and D-glucuronate residues in hyaluronate.</text>
        <dbReference type="EC" id="3.2.1.35"/>
    </reaction>
</comment>
<keyword evidence="5 10" id="KW-0326">Glycosidase</keyword>
<evidence type="ECO:0000313" key="13">
    <source>
        <dbReference type="Proteomes" id="UP000261520"/>
    </source>
</evidence>
<feature type="disulfide bond" evidence="9">
    <location>
        <begin position="352"/>
        <end position="363"/>
    </location>
</feature>
<name>A0A3B4BCK8_9GOBI</name>
<dbReference type="Gene3D" id="3.20.20.70">
    <property type="entry name" value="Aldolase class I"/>
    <property type="match status" value="1"/>
</dbReference>
<feature type="disulfide bond" evidence="9">
    <location>
        <begin position="357"/>
        <end position="410"/>
    </location>
</feature>
<evidence type="ECO:0000256" key="11">
    <source>
        <dbReference type="SAM" id="SignalP"/>
    </source>
</evidence>
<dbReference type="PRINTS" id="PR00846">
    <property type="entry name" value="GLHYDRLASE56"/>
</dbReference>
<dbReference type="STRING" id="409849.ENSPMGP00000026271"/>
<dbReference type="Proteomes" id="UP000261520">
    <property type="component" value="Unplaced"/>
</dbReference>
<reference evidence="12" key="2">
    <citation type="submission" date="2025-09" db="UniProtKB">
        <authorList>
            <consortium name="Ensembl"/>
        </authorList>
    </citation>
    <scope>IDENTIFICATION</scope>
</reference>
<dbReference type="PANTHER" id="PTHR11769:SF20">
    <property type="entry name" value="HYALURONIDASE PH-20"/>
    <property type="match status" value="1"/>
</dbReference>
<evidence type="ECO:0000256" key="3">
    <source>
        <dbReference type="ARBA" id="ARBA00022801"/>
    </source>
</evidence>
<feature type="disulfide bond" evidence="9">
    <location>
        <begin position="41"/>
        <end position="327"/>
    </location>
</feature>
<evidence type="ECO:0000256" key="2">
    <source>
        <dbReference type="ARBA" id="ARBA00008871"/>
    </source>
</evidence>
<evidence type="ECO:0000256" key="4">
    <source>
        <dbReference type="ARBA" id="ARBA00023157"/>
    </source>
</evidence>
<feature type="signal peptide" evidence="11">
    <location>
        <begin position="1"/>
        <end position="16"/>
    </location>
</feature>
<dbReference type="InterPro" id="IPR013785">
    <property type="entry name" value="Aldolase_TIM"/>
</dbReference>
<evidence type="ECO:0000256" key="7">
    <source>
        <dbReference type="PIRSR" id="PIRSR038193-1"/>
    </source>
</evidence>
<comment type="similarity">
    <text evidence="2 6 10">Belongs to the glycosyl hydrolase 56 family.</text>
</comment>
<evidence type="ECO:0000256" key="6">
    <source>
        <dbReference type="PIRNR" id="PIRNR038193"/>
    </source>
</evidence>